<sequence>MRKILQTIIAACLMMGVVFAGPGIALNKVFADGEPQIEDIIGKNIYLLSDGTLWSMVDGNRIIRTPGNIATVVGNEYFGLGMTKDGKLVEWGVSGPRPVEGQTGLKQLVEDYWLKMDGTVWNKVGKLKGLEGVSLIGSGDKAFAALKQNGELLYLDANSSSRDKYRKLGTITDASSVVSLTVFNSRVELLYSSGTVIEYDAFNFDDNAQIIPVQVASDAVHLAITAAHPTDIMIVTRRDGTVWFTGDYRDRWKLVRQATGLGNVVKTAVYKGADLFYAKRTDGSWVLYDDGEVKPVDAPRVQSVDVTVSESKPNVGDTLSVGIQETYTNKSKIKVAPSAANMTVDKPYLLKIQSDGKLKVTGVGEIQLTVTTSGISKTMTISASLRNNLKYAKQDKGIVYLPAKPVIQALGGTVASANGTITATIGDVTMTFKAGDFNASLNGTPIKLKAAPLADKTDTLIPSSLLTDAVGARVQWDTTWKEAVITFASAKMTVVSTETAVLIKKAMQGSLVKYIGKSYWINGFQQWDRFSKVTVSDIAPDELGDFVIIFQSAGGKTLKSYPMSSSSVTDILTDEGYFFSYDPKKKYAWSASIWSQIKAGKVSLGMTKEQVRFSWGAPAGKSTATAAGKTIETWVYRDFSTVSFVNGKATFILY</sequence>
<dbReference type="OrthoDB" id="1684530at2"/>
<dbReference type="SUPFAM" id="SSF50985">
    <property type="entry name" value="RCC1/BLIP-II"/>
    <property type="match status" value="1"/>
</dbReference>
<keyword evidence="1" id="KW-0732">Signal</keyword>
<dbReference type="Gene3D" id="3.30.457.10">
    <property type="entry name" value="Copper amine oxidase-like, N-terminal domain"/>
    <property type="match status" value="1"/>
</dbReference>
<keyword evidence="4" id="KW-1185">Reference proteome</keyword>
<organism evidence="3 4">
    <name type="scientific">Cohnella abietis</name>
    <dbReference type="NCBI Taxonomy" id="2507935"/>
    <lineage>
        <taxon>Bacteria</taxon>
        <taxon>Bacillati</taxon>
        <taxon>Bacillota</taxon>
        <taxon>Bacilli</taxon>
        <taxon>Bacillales</taxon>
        <taxon>Paenibacillaceae</taxon>
        <taxon>Cohnella</taxon>
    </lineage>
</organism>
<dbReference type="Proteomes" id="UP000289856">
    <property type="component" value="Chromosome"/>
</dbReference>
<dbReference type="AlphaFoldDB" id="A0A3T1CYC5"/>
<feature type="domain" description="Copper amine oxidase-like N-terminal" evidence="2">
    <location>
        <begin position="395"/>
        <end position="479"/>
    </location>
</feature>
<dbReference type="SUPFAM" id="SSF55383">
    <property type="entry name" value="Copper amine oxidase, domain N"/>
    <property type="match status" value="1"/>
</dbReference>
<evidence type="ECO:0000313" key="3">
    <source>
        <dbReference type="EMBL" id="BBI30779.1"/>
    </source>
</evidence>
<evidence type="ECO:0000313" key="4">
    <source>
        <dbReference type="Proteomes" id="UP000289856"/>
    </source>
</evidence>
<protein>
    <recommendedName>
        <fullName evidence="2">Copper amine oxidase-like N-terminal domain-containing protein</fullName>
    </recommendedName>
</protein>
<reference evidence="3 4" key="1">
    <citation type="submission" date="2019-01" db="EMBL/GenBank/DDBJ databases">
        <title>Complete genome sequence of Cohnella hallensis HS21 isolated from Korean fir (Abies koreana) rhizospheric soil.</title>
        <authorList>
            <person name="Jiang L."/>
            <person name="Kang S.W."/>
            <person name="Kim S."/>
            <person name="Jung J."/>
            <person name="Kim C.Y."/>
            <person name="Kim D.H."/>
            <person name="Kim S.W."/>
            <person name="Lee J."/>
        </authorList>
    </citation>
    <scope>NUCLEOTIDE SEQUENCE [LARGE SCALE GENOMIC DNA]</scope>
    <source>
        <strain evidence="3 4">HS21</strain>
    </source>
</reference>
<evidence type="ECO:0000259" key="2">
    <source>
        <dbReference type="Pfam" id="PF07833"/>
    </source>
</evidence>
<dbReference type="InterPro" id="IPR036582">
    <property type="entry name" value="Mao_N_sf"/>
</dbReference>
<dbReference type="Gene3D" id="2.130.10.30">
    <property type="entry name" value="Regulator of chromosome condensation 1/beta-lactamase-inhibitor protein II"/>
    <property type="match status" value="1"/>
</dbReference>
<feature type="chain" id="PRO_5019331347" description="Copper amine oxidase-like N-terminal domain-containing protein" evidence="1">
    <location>
        <begin position="21"/>
        <end position="654"/>
    </location>
</feature>
<accession>A0A3T1CYC5</accession>
<name>A0A3T1CYC5_9BACL</name>
<gene>
    <name evidence="3" type="ORF">KCTCHS21_01780</name>
</gene>
<dbReference type="Pfam" id="PF07833">
    <property type="entry name" value="Cu_amine_oxidN1"/>
    <property type="match status" value="1"/>
</dbReference>
<dbReference type="KEGG" id="cohn:KCTCHS21_01780"/>
<evidence type="ECO:0000256" key="1">
    <source>
        <dbReference type="SAM" id="SignalP"/>
    </source>
</evidence>
<dbReference type="EMBL" id="AP019400">
    <property type="protein sequence ID" value="BBI30779.1"/>
    <property type="molecule type" value="Genomic_DNA"/>
</dbReference>
<dbReference type="InterPro" id="IPR009091">
    <property type="entry name" value="RCC1/BLIP-II"/>
</dbReference>
<dbReference type="RefSeq" id="WP_130604705.1">
    <property type="nucleotide sequence ID" value="NZ_AP019400.1"/>
</dbReference>
<feature type="signal peptide" evidence="1">
    <location>
        <begin position="1"/>
        <end position="20"/>
    </location>
</feature>
<dbReference type="InterPro" id="IPR012854">
    <property type="entry name" value="Cu_amine_oxidase-like_N"/>
</dbReference>
<proteinExistence type="predicted"/>